<evidence type="ECO:0000256" key="2">
    <source>
        <dbReference type="ARBA" id="ARBA00007465"/>
    </source>
</evidence>
<evidence type="ECO:0000256" key="6">
    <source>
        <dbReference type="ARBA" id="ARBA00023242"/>
    </source>
</evidence>
<evidence type="ECO:0000313" key="14">
    <source>
        <dbReference type="Proteomes" id="UP000485058"/>
    </source>
</evidence>
<evidence type="ECO:0000256" key="9">
    <source>
        <dbReference type="ARBA" id="ARBA00072223"/>
    </source>
</evidence>
<evidence type="ECO:0000256" key="5">
    <source>
        <dbReference type="ARBA" id="ARBA00022884"/>
    </source>
</evidence>
<dbReference type="GO" id="GO:0006364">
    <property type="term" value="P:rRNA processing"/>
    <property type="evidence" value="ECO:0007669"/>
    <property type="project" value="TreeGrafter"/>
</dbReference>
<dbReference type="GO" id="GO:0034457">
    <property type="term" value="C:Mpp10 complex"/>
    <property type="evidence" value="ECO:0007669"/>
    <property type="project" value="TreeGrafter"/>
</dbReference>
<evidence type="ECO:0000256" key="3">
    <source>
        <dbReference type="ARBA" id="ARBA00022517"/>
    </source>
</evidence>
<evidence type="ECO:0000259" key="11">
    <source>
        <dbReference type="SMART" id="SM00363"/>
    </source>
</evidence>
<dbReference type="GO" id="GO:0030515">
    <property type="term" value="F:snoRNA binding"/>
    <property type="evidence" value="ECO:0007669"/>
    <property type="project" value="TreeGrafter"/>
</dbReference>
<dbReference type="PANTHER" id="PTHR11831:SF1">
    <property type="entry name" value="U3 SMALL NUCLEOLAR RIBONUCLEOPROTEIN PROTEIN IMP3"/>
    <property type="match status" value="1"/>
</dbReference>
<dbReference type="InterPro" id="IPR002942">
    <property type="entry name" value="S4_RNA-bd"/>
</dbReference>
<dbReference type="EMBL" id="BLLF01000279">
    <property type="protein sequence ID" value="GFH09985.1"/>
    <property type="molecule type" value="Genomic_DNA"/>
</dbReference>
<name>A0A699YKZ7_HAELA</name>
<dbReference type="Gene3D" id="3.10.290.10">
    <property type="entry name" value="RNA-binding S4 domain"/>
    <property type="match status" value="1"/>
</dbReference>
<keyword evidence="6" id="KW-0539">Nucleus</keyword>
<dbReference type="SUPFAM" id="SSF55174">
    <property type="entry name" value="Alpha-L RNA-binding motif"/>
    <property type="match status" value="1"/>
</dbReference>
<evidence type="ECO:0000256" key="8">
    <source>
        <dbReference type="ARBA" id="ARBA00069727"/>
    </source>
</evidence>
<evidence type="ECO:0000259" key="12">
    <source>
        <dbReference type="SMART" id="SM01390"/>
    </source>
</evidence>
<evidence type="ECO:0000256" key="10">
    <source>
        <dbReference type="PROSITE-ProRule" id="PRU00182"/>
    </source>
</evidence>
<evidence type="ECO:0000256" key="1">
    <source>
        <dbReference type="ARBA" id="ARBA00004604"/>
    </source>
</evidence>
<keyword evidence="5 10" id="KW-0694">RNA-binding</keyword>
<dbReference type="InterPro" id="IPR036986">
    <property type="entry name" value="S4_RNA-bd_sf"/>
</dbReference>
<accession>A0A699YKZ7</accession>
<keyword evidence="4" id="KW-0699">rRNA-binding</keyword>
<evidence type="ECO:0000313" key="13">
    <source>
        <dbReference type="EMBL" id="GFH09985.1"/>
    </source>
</evidence>
<reference evidence="13 14" key="1">
    <citation type="submission" date="2020-02" db="EMBL/GenBank/DDBJ databases">
        <title>Draft genome sequence of Haematococcus lacustris strain NIES-144.</title>
        <authorList>
            <person name="Morimoto D."/>
            <person name="Nakagawa S."/>
            <person name="Yoshida T."/>
            <person name="Sawayama S."/>
        </authorList>
    </citation>
    <scope>NUCLEOTIDE SEQUENCE [LARGE SCALE GENOMIC DNA]</scope>
    <source>
        <strain evidence="13 14">NIES-144</strain>
    </source>
</reference>
<dbReference type="PROSITE" id="PS50889">
    <property type="entry name" value="S4"/>
    <property type="match status" value="1"/>
</dbReference>
<comment type="subcellular location">
    <subcellularLocation>
        <location evidence="1">Nucleus</location>
        <location evidence="1">Nucleolus</location>
    </subcellularLocation>
</comment>
<proteinExistence type="inferred from homology"/>
<protein>
    <recommendedName>
        <fullName evidence="8">U3 small nucleolar ribonucleoprotein protein IMP3</fullName>
    </recommendedName>
    <alternativeName>
        <fullName evidence="9">U3 small nucleolar ribonucleoprotein protein imp3</fullName>
    </alternativeName>
</protein>
<dbReference type="FunFam" id="3.10.290.10:FF:000006">
    <property type="entry name" value="U3 small nucleolar ribonucleoprotein IMP3"/>
    <property type="match status" value="1"/>
</dbReference>
<evidence type="ECO:0000256" key="4">
    <source>
        <dbReference type="ARBA" id="ARBA00022730"/>
    </source>
</evidence>
<dbReference type="AlphaFoldDB" id="A0A699YKZ7"/>
<dbReference type="GO" id="GO:0042274">
    <property type="term" value="P:ribosomal small subunit biogenesis"/>
    <property type="evidence" value="ECO:0007669"/>
    <property type="project" value="TreeGrafter"/>
</dbReference>
<sequence length="205" mass="23939">MHDCPCNLGQPGKLLGRAEPVLTMRELKHHEKKLLKKVDFLKWKREGSLRELQVLRRYHIQDRDDYKKYNKICGLVTKLTHMLRQLDAQDGTRIELTDLVLDKLFNMGVLPMKKSLVQCEKLATAAFCRRRLAVIMVRLKMAETIKEACTFIEQGHVRVGPETVTEPAFHVTRSMEDFVTWVDTSKIKRKVLAYNDKLDDYDLLQ</sequence>
<gene>
    <name evidence="13" type="ORF">HaLaN_05221</name>
</gene>
<keyword evidence="3" id="KW-0690">Ribosome biogenesis</keyword>
<dbReference type="InterPro" id="IPR001912">
    <property type="entry name" value="Ribosomal_uS4_N"/>
</dbReference>
<feature type="domain" description="Small ribosomal subunit protein uS4 N-terminal" evidence="12">
    <location>
        <begin position="26"/>
        <end position="129"/>
    </location>
</feature>
<dbReference type="InterPro" id="IPR022801">
    <property type="entry name" value="Ribosomal_uS4"/>
</dbReference>
<keyword evidence="7" id="KW-0687">Ribonucleoprotein</keyword>
<comment type="similarity">
    <text evidence="2">Belongs to the universal ribosomal protein uS4 family.</text>
</comment>
<dbReference type="Proteomes" id="UP000485058">
    <property type="component" value="Unassembled WGS sequence"/>
</dbReference>
<keyword evidence="14" id="KW-1185">Reference proteome</keyword>
<feature type="domain" description="RNA-binding S4" evidence="11">
    <location>
        <begin position="130"/>
        <end position="197"/>
    </location>
</feature>
<comment type="caution">
    <text evidence="13">The sequence shown here is derived from an EMBL/GenBank/DDBJ whole genome shotgun (WGS) entry which is preliminary data.</text>
</comment>
<dbReference type="SMART" id="SM01390">
    <property type="entry name" value="Ribosomal_S4"/>
    <property type="match status" value="1"/>
</dbReference>
<organism evidence="13 14">
    <name type="scientific">Haematococcus lacustris</name>
    <name type="common">Green alga</name>
    <name type="synonym">Haematococcus pluvialis</name>
    <dbReference type="NCBI Taxonomy" id="44745"/>
    <lineage>
        <taxon>Eukaryota</taxon>
        <taxon>Viridiplantae</taxon>
        <taxon>Chlorophyta</taxon>
        <taxon>core chlorophytes</taxon>
        <taxon>Chlorophyceae</taxon>
        <taxon>CS clade</taxon>
        <taxon>Chlamydomonadales</taxon>
        <taxon>Haematococcaceae</taxon>
        <taxon>Haematococcus</taxon>
    </lineage>
</organism>
<dbReference type="PANTHER" id="PTHR11831">
    <property type="entry name" value="30S 40S RIBOSOMAL PROTEIN"/>
    <property type="match status" value="1"/>
</dbReference>
<dbReference type="GO" id="GO:0019843">
    <property type="term" value="F:rRNA binding"/>
    <property type="evidence" value="ECO:0007669"/>
    <property type="project" value="UniProtKB-KW"/>
</dbReference>
<evidence type="ECO:0000256" key="7">
    <source>
        <dbReference type="ARBA" id="ARBA00023274"/>
    </source>
</evidence>
<dbReference type="CDD" id="cd00165">
    <property type="entry name" value="S4"/>
    <property type="match status" value="1"/>
</dbReference>
<dbReference type="Pfam" id="PF01479">
    <property type="entry name" value="S4"/>
    <property type="match status" value="1"/>
</dbReference>
<dbReference type="SMART" id="SM00363">
    <property type="entry name" value="S4"/>
    <property type="match status" value="1"/>
</dbReference>
<dbReference type="GO" id="GO:0032040">
    <property type="term" value="C:small-subunit processome"/>
    <property type="evidence" value="ECO:0007669"/>
    <property type="project" value="TreeGrafter"/>
</dbReference>
<dbReference type="Pfam" id="PF00163">
    <property type="entry name" value="Ribosomal_S4"/>
    <property type="match status" value="1"/>
</dbReference>